<gene>
    <name evidence="11" type="primary">MAS1_4</name>
    <name evidence="11" type="ORF">K7432_016329</name>
</gene>
<evidence type="ECO:0000256" key="6">
    <source>
        <dbReference type="ARBA" id="ARBA00022801"/>
    </source>
</evidence>
<evidence type="ECO:0000256" key="7">
    <source>
        <dbReference type="ARBA" id="ARBA00022833"/>
    </source>
</evidence>
<evidence type="ECO:0000256" key="8">
    <source>
        <dbReference type="ARBA" id="ARBA00023049"/>
    </source>
</evidence>
<dbReference type="GO" id="GO:0004222">
    <property type="term" value="F:metalloendopeptidase activity"/>
    <property type="evidence" value="ECO:0007669"/>
    <property type="project" value="UniProtKB-EC"/>
</dbReference>
<dbReference type="PANTHER" id="PTHR11851">
    <property type="entry name" value="METALLOPROTEASE"/>
    <property type="match status" value="1"/>
</dbReference>
<keyword evidence="12" id="KW-1185">Reference proteome</keyword>
<dbReference type="InterPro" id="IPR011249">
    <property type="entry name" value="Metalloenz_LuxS/M16"/>
</dbReference>
<evidence type="ECO:0000256" key="3">
    <source>
        <dbReference type="ARBA" id="ARBA00012299"/>
    </source>
</evidence>
<evidence type="ECO:0000256" key="2">
    <source>
        <dbReference type="ARBA" id="ARBA00007261"/>
    </source>
</evidence>
<evidence type="ECO:0000313" key="12">
    <source>
        <dbReference type="Proteomes" id="UP001479436"/>
    </source>
</evidence>
<evidence type="ECO:0000259" key="10">
    <source>
        <dbReference type="Pfam" id="PF00675"/>
    </source>
</evidence>
<reference evidence="11 12" key="1">
    <citation type="submission" date="2023-04" db="EMBL/GenBank/DDBJ databases">
        <title>Genome of Basidiobolus ranarum AG-B5.</title>
        <authorList>
            <person name="Stajich J.E."/>
            <person name="Carter-House D."/>
            <person name="Gryganskyi A."/>
        </authorList>
    </citation>
    <scope>NUCLEOTIDE SEQUENCE [LARGE SCALE GENOMIC DNA]</scope>
    <source>
        <strain evidence="11 12">AG-B5</strain>
    </source>
</reference>
<keyword evidence="8" id="KW-0482">Metalloprotease</keyword>
<keyword evidence="6 11" id="KW-0378">Hydrolase</keyword>
<evidence type="ECO:0000256" key="4">
    <source>
        <dbReference type="ARBA" id="ARBA00022670"/>
    </source>
</evidence>
<dbReference type="InterPro" id="IPR050361">
    <property type="entry name" value="MPP/UQCRC_Complex"/>
</dbReference>
<comment type="similarity">
    <text evidence="2">Belongs to the peptidase M16 family.</text>
</comment>
<dbReference type="SUPFAM" id="SSF63411">
    <property type="entry name" value="LuxS/MPP-like metallohydrolase"/>
    <property type="match status" value="1"/>
</dbReference>
<protein>
    <recommendedName>
        <fullName evidence="3">mitochondrial processing peptidase</fullName>
        <ecNumber evidence="3">3.4.24.64</ecNumber>
    </recommendedName>
    <alternativeName>
        <fullName evidence="9">Beta-MPP</fullName>
    </alternativeName>
</protein>
<dbReference type="EMBL" id="JASJQH010002629">
    <property type="protein sequence ID" value="KAK9760049.1"/>
    <property type="molecule type" value="Genomic_DNA"/>
</dbReference>
<dbReference type="EC" id="3.4.24.64" evidence="3"/>
<sequence length="96" mass="10267">MTARALVQNASRIRASRLAHLTFRSAPLLTRTLTTGTDFKTRTATLSNGLTIATETVPGSPTATVGVWIDAGSRDEVSNNIGAAHFVEHLVFKVKC</sequence>
<evidence type="ECO:0000256" key="9">
    <source>
        <dbReference type="ARBA" id="ARBA00031018"/>
    </source>
</evidence>
<evidence type="ECO:0000256" key="1">
    <source>
        <dbReference type="ARBA" id="ARBA00001098"/>
    </source>
</evidence>
<evidence type="ECO:0000256" key="5">
    <source>
        <dbReference type="ARBA" id="ARBA00022723"/>
    </source>
</evidence>
<name>A0ABR2WEY5_9FUNG</name>
<comment type="caution">
    <text evidence="11">The sequence shown here is derived from an EMBL/GenBank/DDBJ whole genome shotgun (WGS) entry which is preliminary data.</text>
</comment>
<feature type="domain" description="Peptidase M16 N-terminal" evidence="10">
    <location>
        <begin position="52"/>
        <end position="93"/>
    </location>
</feature>
<dbReference type="Gene3D" id="3.30.830.10">
    <property type="entry name" value="Metalloenzyme, LuxS/M16 peptidase-like"/>
    <property type="match status" value="1"/>
</dbReference>
<comment type="catalytic activity">
    <reaction evidence="1">
        <text>Release of N-terminal transit peptides from precursor proteins imported into the mitochondrion, typically with Arg in position P2.</text>
        <dbReference type="EC" id="3.4.24.64"/>
    </reaction>
</comment>
<keyword evidence="5" id="KW-0479">Metal-binding</keyword>
<dbReference type="Pfam" id="PF00675">
    <property type="entry name" value="Peptidase_M16"/>
    <property type="match status" value="1"/>
</dbReference>
<dbReference type="PANTHER" id="PTHR11851:SF149">
    <property type="entry name" value="GH01077P"/>
    <property type="match status" value="1"/>
</dbReference>
<accession>A0ABR2WEY5</accession>
<keyword evidence="4" id="KW-0645">Protease</keyword>
<evidence type="ECO:0000313" key="11">
    <source>
        <dbReference type="EMBL" id="KAK9760049.1"/>
    </source>
</evidence>
<dbReference type="Proteomes" id="UP001479436">
    <property type="component" value="Unassembled WGS sequence"/>
</dbReference>
<proteinExistence type="inferred from homology"/>
<organism evidence="11 12">
    <name type="scientific">Basidiobolus ranarum</name>
    <dbReference type="NCBI Taxonomy" id="34480"/>
    <lineage>
        <taxon>Eukaryota</taxon>
        <taxon>Fungi</taxon>
        <taxon>Fungi incertae sedis</taxon>
        <taxon>Zoopagomycota</taxon>
        <taxon>Entomophthoromycotina</taxon>
        <taxon>Basidiobolomycetes</taxon>
        <taxon>Basidiobolales</taxon>
        <taxon>Basidiobolaceae</taxon>
        <taxon>Basidiobolus</taxon>
    </lineage>
</organism>
<dbReference type="InterPro" id="IPR011765">
    <property type="entry name" value="Pept_M16_N"/>
</dbReference>
<keyword evidence="7" id="KW-0862">Zinc</keyword>